<dbReference type="InterPro" id="IPR031703">
    <property type="entry name" value="Lipin_mid"/>
</dbReference>
<feature type="compositionally biased region" description="Polar residues" evidence="6">
    <location>
        <begin position="257"/>
        <end position="279"/>
    </location>
</feature>
<dbReference type="EMBL" id="MZ086771">
    <property type="protein sequence ID" value="QYV43132.1"/>
    <property type="molecule type" value="mRNA"/>
</dbReference>
<feature type="region of interest" description="Disordered" evidence="6">
    <location>
        <begin position="451"/>
        <end position="476"/>
    </location>
</feature>
<dbReference type="InterPro" id="IPR031315">
    <property type="entry name" value="LNS2/PITP"/>
</dbReference>
<dbReference type="PANTHER" id="PTHR12181">
    <property type="entry name" value="LIPIN"/>
    <property type="match status" value="1"/>
</dbReference>
<accession>A0A8G0VLT3</accession>
<dbReference type="InterPro" id="IPR007651">
    <property type="entry name" value="Lipin_N"/>
</dbReference>
<dbReference type="Pfam" id="PF08235">
    <property type="entry name" value="LNS2"/>
    <property type="match status" value="1"/>
</dbReference>
<dbReference type="GO" id="GO:0008195">
    <property type="term" value="F:phosphatidate phosphatase activity"/>
    <property type="evidence" value="ECO:0007669"/>
    <property type="project" value="UniProtKB-EC"/>
</dbReference>
<evidence type="ECO:0000256" key="6">
    <source>
        <dbReference type="SAM" id="MobiDB-lite"/>
    </source>
</evidence>
<evidence type="ECO:0000256" key="1">
    <source>
        <dbReference type="ARBA" id="ARBA00001180"/>
    </source>
</evidence>
<feature type="domain" description="LNS2/PITP" evidence="7">
    <location>
        <begin position="714"/>
        <end position="870"/>
    </location>
</feature>
<feature type="compositionally biased region" description="Basic residues" evidence="6">
    <location>
        <begin position="243"/>
        <end position="256"/>
    </location>
</feature>
<dbReference type="SUPFAM" id="SSF56784">
    <property type="entry name" value="HAD-like"/>
    <property type="match status" value="1"/>
</dbReference>
<sequence>MHGMMKIFSNFKDFYNDINAATLTGAIDVIVVEQPDGNFNCSPFHVRFGKLGVLRSKEKVVDIEINGEPQEIHMKLGESGEAFFVEELEDDDENDIPDHLATSPIPVSEFENLFKNQGRRLSFDFEDISKLNLENQENDYMKRRNTADNENTKTLERNFIKRQIGLGNIDIGENSAEEMTLSMISKHSSEDLSKSHNDISETIFKMDSLDLENSKADDTKSENVSTPTPVKSIEELPIDTRSSKKRRKRVRRKNAPRKSTSINQIPMSQTSENLENNDNVTDKSSQDSTSSDPDVKDMQQQKISKNGEDTQPIDSSNFKKIDADFHFFSDTELTTNVIIDSRTDSPSYIETVQSDSEFEVKVRKEDLMDSAKSWEWGGFPSVSQANSPLTGNPREEEHKSMLSGMFSFMKQKHGAQNHLKGGMYLSDITSGHIDREVAEVYFTSTKGKKDVDMDCESGNGPSLAQSPNSPEGCKSIDSDFEEQTKIVQAFSQDISLSVCGWDPVPDRERFLEHVVKFSDLCNNPVLFENPNLVVRIKDKYYTWKVASPIIASIMIYGRPLLQSSVDQLCTIHMPTRVLEEGKDCPKQQQEARYSWWSWRRGKTSREATPASDKATDTNKTVDTKDVVDAVAEDIVNQEDVAAETSSFKEAKKVSPGPSSTSDKCRKTLRLSSKQIALLNLRDGMNTVEFSVTTAYQGTTRCQCHLYKWKWDDKIVISDIDGTITKSDVLGHILPIVGKDWAQTGVAQLFNKIKDNGYKLLYLSARAIGQARITRDYLKSIRQGDLTMPDGPILLNPTSLITAFHREVIEKKPEQFKISCMSDIKALFPPDSNPFYAGYGNRINDVWAYRAVGIPIVRIFTINPKGELKHELTQTFQSSYSNMSVIVDQLFPSRVDAANDYSQNVYWREPLTPLDDLLQ</sequence>
<dbReference type="SMART" id="SM00775">
    <property type="entry name" value="LNS2"/>
    <property type="match status" value="1"/>
</dbReference>
<evidence type="ECO:0000256" key="4">
    <source>
        <dbReference type="ARBA" id="ARBA00012638"/>
    </source>
</evidence>
<evidence type="ECO:0000256" key="3">
    <source>
        <dbReference type="ARBA" id="ARBA00005476"/>
    </source>
</evidence>
<gene>
    <name evidence="8" type="primary">LIP</name>
</gene>
<dbReference type="InterPro" id="IPR013209">
    <property type="entry name" value="LNS2"/>
</dbReference>
<dbReference type="Pfam" id="PF16876">
    <property type="entry name" value="Lipin_mid"/>
    <property type="match status" value="1"/>
</dbReference>
<protein>
    <recommendedName>
        <fullName evidence="4">phosphatidate phosphatase</fullName>
        <ecNumber evidence="4">3.1.3.4</ecNumber>
    </recommendedName>
</protein>
<dbReference type="GO" id="GO:0009062">
    <property type="term" value="P:fatty acid catabolic process"/>
    <property type="evidence" value="ECO:0007669"/>
    <property type="project" value="TreeGrafter"/>
</dbReference>
<dbReference type="GO" id="GO:0019432">
    <property type="term" value="P:triglyceride biosynthetic process"/>
    <property type="evidence" value="ECO:0007669"/>
    <property type="project" value="TreeGrafter"/>
</dbReference>
<comment type="cofactor">
    <cofactor evidence="2">
        <name>Mg(2+)</name>
        <dbReference type="ChEBI" id="CHEBI:18420"/>
    </cofactor>
</comment>
<feature type="region of interest" description="Disordered" evidence="6">
    <location>
        <begin position="645"/>
        <end position="664"/>
    </location>
</feature>
<reference evidence="8" key="1">
    <citation type="submission" date="2021-04" db="EMBL/GenBank/DDBJ databases">
        <authorList>
            <person name="Li J."/>
            <person name="Liu W."/>
            <person name="Wang X."/>
        </authorList>
    </citation>
    <scope>NUCLEOTIDE SEQUENCE</scope>
</reference>
<comment type="catalytic activity">
    <reaction evidence="1">
        <text>a 1,2-diacyl-sn-glycero-3-phosphate + H2O = a 1,2-diacyl-sn-glycerol + phosphate</text>
        <dbReference type="Rhea" id="RHEA:27429"/>
        <dbReference type="ChEBI" id="CHEBI:15377"/>
        <dbReference type="ChEBI" id="CHEBI:17815"/>
        <dbReference type="ChEBI" id="CHEBI:43474"/>
        <dbReference type="ChEBI" id="CHEBI:58608"/>
        <dbReference type="EC" id="3.1.3.4"/>
    </reaction>
    <physiologicalReaction direction="left-to-right" evidence="1">
        <dbReference type="Rhea" id="RHEA:27430"/>
    </physiologicalReaction>
</comment>
<feature type="region of interest" description="Disordered" evidence="6">
    <location>
        <begin position="213"/>
        <end position="316"/>
    </location>
</feature>
<dbReference type="EC" id="3.1.3.4" evidence="4"/>
<dbReference type="InterPro" id="IPR026058">
    <property type="entry name" value="LIPIN"/>
</dbReference>
<name>A0A8G0VLT3_9CUCU</name>
<evidence type="ECO:0000256" key="2">
    <source>
        <dbReference type="ARBA" id="ARBA00001946"/>
    </source>
</evidence>
<dbReference type="InterPro" id="IPR036412">
    <property type="entry name" value="HAD-like_sf"/>
</dbReference>
<proteinExistence type="evidence at transcript level"/>
<feature type="compositionally biased region" description="Polar residues" evidence="6">
    <location>
        <begin position="459"/>
        <end position="469"/>
    </location>
</feature>
<dbReference type="Pfam" id="PF04571">
    <property type="entry name" value="Lipin_N"/>
    <property type="match status" value="1"/>
</dbReference>
<evidence type="ECO:0000259" key="7">
    <source>
        <dbReference type="SMART" id="SM00775"/>
    </source>
</evidence>
<organism evidence="8">
    <name type="scientific">Colaphellus bowringi</name>
    <dbReference type="NCBI Taxonomy" id="561076"/>
    <lineage>
        <taxon>Eukaryota</taxon>
        <taxon>Metazoa</taxon>
        <taxon>Ecdysozoa</taxon>
        <taxon>Arthropoda</taxon>
        <taxon>Hexapoda</taxon>
        <taxon>Insecta</taxon>
        <taxon>Pterygota</taxon>
        <taxon>Neoptera</taxon>
        <taxon>Endopterygota</taxon>
        <taxon>Coleoptera</taxon>
        <taxon>Polyphaga</taxon>
        <taxon>Cucujiformia</taxon>
        <taxon>Chrysomeloidea</taxon>
        <taxon>Chrysomelidae</taxon>
        <taxon>Chrysomelinae</taxon>
        <taxon>Chrysomelini</taxon>
        <taxon>Colaphellus</taxon>
    </lineage>
</organism>
<dbReference type="AlphaFoldDB" id="A0A8G0VLT3"/>
<evidence type="ECO:0000313" key="8">
    <source>
        <dbReference type="EMBL" id="QYV43132.1"/>
    </source>
</evidence>
<dbReference type="GO" id="GO:0045944">
    <property type="term" value="P:positive regulation of transcription by RNA polymerase II"/>
    <property type="evidence" value="ECO:0007669"/>
    <property type="project" value="TreeGrafter"/>
</dbReference>
<dbReference type="GO" id="GO:0003713">
    <property type="term" value="F:transcription coactivator activity"/>
    <property type="evidence" value="ECO:0007669"/>
    <property type="project" value="TreeGrafter"/>
</dbReference>
<dbReference type="GO" id="GO:0005634">
    <property type="term" value="C:nucleus"/>
    <property type="evidence" value="ECO:0007669"/>
    <property type="project" value="TreeGrafter"/>
</dbReference>
<comment type="similarity">
    <text evidence="3">Belongs to the lipin family.</text>
</comment>
<dbReference type="PANTHER" id="PTHR12181:SF12">
    <property type="entry name" value="PHOSPHATIDATE PHOSPHATASE"/>
    <property type="match status" value="1"/>
</dbReference>
<keyword evidence="5" id="KW-0378">Hydrolase</keyword>
<dbReference type="GO" id="GO:0032869">
    <property type="term" value="P:cellular response to insulin stimulus"/>
    <property type="evidence" value="ECO:0007669"/>
    <property type="project" value="TreeGrafter"/>
</dbReference>
<evidence type="ECO:0000256" key="5">
    <source>
        <dbReference type="ARBA" id="ARBA00022801"/>
    </source>
</evidence>